<sequence length="529" mass="60036">MKSINISILSLCLLLFAACQKEDFADAYADPSKIDETSIERQFTGVLVAGQDYIVPTYRNYFVTLRITLNPWTQSIGWINTPNQYIPGSSGVEDVWFNYYDVLAQFREFQKVWNATDADRQQKLRIFDLAARAFMYGETARMVDLFENIPFSQAGLLSTNSGDYTNSYAAFDSGIEIYKFILDDLKSIADEMITLEVEPAFQTTFAAQDFVNNGSVELWNRYVNSLRLRLLTRVSDHPDFTSRAASEIAEILNNPTSYPVVESNDQNIMIDIYDLDTPINAKGFQNGIDSDGWDGDDAGKKMIDFLVTSEDPRLRVLFEPGTDADGVYVGLDPMLTGSEQQELVNGGEIARYNRTTMSRNQFFPGVMINAAEVSFLKAEYYLENGDDAAAKAAYETGIRQSIEFYFYVNSLSNDSSVPTPEPATDEEIMDMLATEAVSWDAADSESEKLALIAYQKWVHFNIIQPYQNWAEMRRLDTPSLEFWQDNSSNQTLPPVRWTIPGNEITFNGENYRAVQSEDELENKLFWDVQ</sequence>
<proteinExistence type="predicted"/>
<protein>
    <submittedName>
        <fullName evidence="2">SusD/RagB family nutrient-binding outer membrane lipoprotein</fullName>
    </submittedName>
</protein>
<keyword evidence="3" id="KW-1185">Reference proteome</keyword>
<accession>A0A2D0N7L9</accession>
<feature type="signal peptide" evidence="1">
    <location>
        <begin position="1"/>
        <end position="17"/>
    </location>
</feature>
<gene>
    <name evidence="2" type="ORF">CRP01_21145</name>
</gene>
<feature type="chain" id="PRO_5012926166" evidence="1">
    <location>
        <begin position="18"/>
        <end position="529"/>
    </location>
</feature>
<evidence type="ECO:0000313" key="3">
    <source>
        <dbReference type="Proteomes" id="UP000223913"/>
    </source>
</evidence>
<dbReference type="Proteomes" id="UP000223913">
    <property type="component" value="Unassembled WGS sequence"/>
</dbReference>
<dbReference type="InterPro" id="IPR041662">
    <property type="entry name" value="SusD-like_2"/>
</dbReference>
<dbReference type="EMBL" id="PDUD01000025">
    <property type="protein sequence ID" value="PHN04514.1"/>
    <property type="molecule type" value="Genomic_DNA"/>
</dbReference>
<keyword evidence="1" id="KW-0732">Signal</keyword>
<organism evidence="2 3">
    <name type="scientific">Flavilitoribacter nigricans (strain ATCC 23147 / DSM 23189 / NBRC 102662 / NCIMB 1420 / SS-2)</name>
    <name type="common">Lewinella nigricans</name>
    <dbReference type="NCBI Taxonomy" id="1122177"/>
    <lineage>
        <taxon>Bacteria</taxon>
        <taxon>Pseudomonadati</taxon>
        <taxon>Bacteroidota</taxon>
        <taxon>Saprospiria</taxon>
        <taxon>Saprospirales</taxon>
        <taxon>Lewinellaceae</taxon>
        <taxon>Flavilitoribacter</taxon>
    </lineage>
</organism>
<dbReference type="Gene3D" id="1.25.40.390">
    <property type="match status" value="1"/>
</dbReference>
<reference evidence="2 3" key="1">
    <citation type="submission" date="2017-10" db="EMBL/GenBank/DDBJ databases">
        <title>The draft genome sequence of Lewinella nigricans NBRC 102662.</title>
        <authorList>
            <person name="Wang K."/>
        </authorList>
    </citation>
    <scope>NUCLEOTIDE SEQUENCE [LARGE SCALE GENOMIC DNA]</scope>
    <source>
        <strain evidence="2 3">NBRC 102662</strain>
    </source>
</reference>
<dbReference type="SUPFAM" id="SSF48452">
    <property type="entry name" value="TPR-like"/>
    <property type="match status" value="1"/>
</dbReference>
<comment type="caution">
    <text evidence="2">The sequence shown here is derived from an EMBL/GenBank/DDBJ whole genome shotgun (WGS) entry which is preliminary data.</text>
</comment>
<dbReference type="AlphaFoldDB" id="A0A2D0N7L9"/>
<dbReference type="PROSITE" id="PS51257">
    <property type="entry name" value="PROKAR_LIPOPROTEIN"/>
    <property type="match status" value="1"/>
</dbReference>
<name>A0A2D0N7L9_FLAN2</name>
<dbReference type="Pfam" id="PF12771">
    <property type="entry name" value="SusD-like_2"/>
    <property type="match status" value="1"/>
</dbReference>
<evidence type="ECO:0000313" key="2">
    <source>
        <dbReference type="EMBL" id="PHN04514.1"/>
    </source>
</evidence>
<dbReference type="OrthoDB" id="843771at2"/>
<keyword evidence="2" id="KW-0449">Lipoprotein</keyword>
<dbReference type="RefSeq" id="WP_099152088.1">
    <property type="nucleotide sequence ID" value="NZ_PDUD01000025.1"/>
</dbReference>
<dbReference type="InterPro" id="IPR011990">
    <property type="entry name" value="TPR-like_helical_dom_sf"/>
</dbReference>
<evidence type="ECO:0000256" key="1">
    <source>
        <dbReference type="SAM" id="SignalP"/>
    </source>
</evidence>